<dbReference type="Proteomes" id="UP000037729">
    <property type="component" value="Unassembled WGS sequence"/>
</dbReference>
<dbReference type="CDD" id="cd09124">
    <property type="entry name" value="PLDc_like_TrmB_middle"/>
    <property type="match status" value="1"/>
</dbReference>
<dbReference type="Pfam" id="PF11495">
    <property type="entry name" value="Regulator_TrmB"/>
    <property type="match status" value="1"/>
</dbReference>
<evidence type="ECO:0000259" key="1">
    <source>
        <dbReference type="Pfam" id="PF11495"/>
    </source>
</evidence>
<comment type="caution">
    <text evidence="2">The sequence shown here is derived from an EMBL/GenBank/DDBJ whole genome shotgun (WGS) entry which is preliminary data.</text>
</comment>
<proteinExistence type="predicted"/>
<dbReference type="AlphaFoldDB" id="A0A0M9AJD5"/>
<feature type="domain" description="Transcription regulator TrmB C-terminal" evidence="1">
    <location>
        <begin position="7"/>
        <end position="246"/>
    </location>
</feature>
<accession>A0A0M9AJD5</accession>
<evidence type="ECO:0000313" key="3">
    <source>
        <dbReference type="Proteomes" id="UP000037729"/>
    </source>
</evidence>
<dbReference type="STRING" id="1705562.AMS69_11000"/>
<dbReference type="OrthoDB" id="201002at2157"/>
<reference evidence="2 3" key="1">
    <citation type="submission" date="2015-08" db="EMBL/GenBank/DDBJ databases">
        <title>Genomes of Isolates from Cabo Rojo, PR.</title>
        <authorList>
            <person name="Sanchez-Nieves R.L."/>
            <person name="Montalvo-Rodriguez R."/>
        </authorList>
    </citation>
    <scope>NUCLEOTIDE SEQUENCE [LARGE SCALE GENOMIC DNA]</scope>
    <source>
        <strain evidence="2 3">SL3</strain>
    </source>
</reference>
<dbReference type="SUPFAM" id="SSF159071">
    <property type="entry name" value="TrmB C-terminal domain-like"/>
    <property type="match status" value="1"/>
</dbReference>
<evidence type="ECO:0000313" key="2">
    <source>
        <dbReference type="EMBL" id="KOX93229.1"/>
    </source>
</evidence>
<keyword evidence="3" id="KW-1185">Reference proteome</keyword>
<protein>
    <recommendedName>
        <fullName evidence="1">Transcription regulator TrmB C-terminal domain-containing protein</fullName>
    </recommendedName>
</protein>
<sequence>MMAQSGLEIHRTQSAVIDAMQSLIDSAAESLTIAVPKSVLPAFVPQLNAAIERDVLVLLLVHGDATAPTPAYNDIATAVRTIESGITPLLATADMQRGLTGHSRLLTDSMGEHQATAFDNENLAHDEFTMFLGSHWLMGTECYVADVCAFPRTFSAFQFAVLMAALALRAGTPITARAHVLSTTDRTETTISGPVINARQSLVYPASSKNPAERSLTIDTDSGPVTVGGAGATKEAYECLEITLDRSDDD</sequence>
<gene>
    <name evidence="2" type="ORF">AMS69_11000</name>
</gene>
<dbReference type="PATRIC" id="fig|1705562.3.peg.383"/>
<dbReference type="RefSeq" id="WP_053968358.1">
    <property type="nucleotide sequence ID" value="NZ_LIUF01000003.1"/>
</dbReference>
<dbReference type="InterPro" id="IPR021586">
    <property type="entry name" value="Tscrpt_reg_TrmB_C"/>
</dbReference>
<organism evidence="2 3">
    <name type="scientific">Haloarcula rubripromontorii</name>
    <dbReference type="NCBI Taxonomy" id="1705562"/>
    <lineage>
        <taxon>Archaea</taxon>
        <taxon>Methanobacteriati</taxon>
        <taxon>Methanobacteriota</taxon>
        <taxon>Stenosarchaea group</taxon>
        <taxon>Halobacteria</taxon>
        <taxon>Halobacteriales</taxon>
        <taxon>Haloarculaceae</taxon>
        <taxon>Haloarcula</taxon>
    </lineage>
</organism>
<name>A0A0M9AJD5_9EURY</name>
<dbReference type="EMBL" id="LIUF01000003">
    <property type="protein sequence ID" value="KOX93229.1"/>
    <property type="molecule type" value="Genomic_DNA"/>
</dbReference>